<keyword evidence="2" id="KW-0863">Zinc-finger</keyword>
<feature type="domain" description="FLYWCH-type" evidence="4">
    <location>
        <begin position="10"/>
        <end position="46"/>
    </location>
</feature>
<dbReference type="AlphaFoldDB" id="A0AAV1J3A7"/>
<sequence>MADKYTFSPTTKRHWYCSKKKAGCQARVFLNDDETEVLFYNKEHNHEPPLFMQLPSGLYFKLGAFQFLTIVRGHKQSRILLYKKHTFVSMGNGKRWYCSKKTAGCKARVDIAGDFVTEVDLHHTHPPPCLYERPDGTVIKLRT</sequence>
<dbReference type="Proteomes" id="UP001497472">
    <property type="component" value="Unassembled WGS sequence"/>
</dbReference>
<keyword evidence="6" id="KW-1185">Reference proteome</keyword>
<dbReference type="GO" id="GO:0008270">
    <property type="term" value="F:zinc ion binding"/>
    <property type="evidence" value="ECO:0007669"/>
    <property type="project" value="UniProtKB-KW"/>
</dbReference>
<dbReference type="Gene3D" id="2.20.25.240">
    <property type="match status" value="2"/>
</dbReference>
<keyword evidence="3" id="KW-0862">Zinc</keyword>
<evidence type="ECO:0000256" key="2">
    <source>
        <dbReference type="ARBA" id="ARBA00022771"/>
    </source>
</evidence>
<dbReference type="InterPro" id="IPR007588">
    <property type="entry name" value="Znf_FLYWCH"/>
</dbReference>
<evidence type="ECO:0000256" key="1">
    <source>
        <dbReference type="ARBA" id="ARBA00022723"/>
    </source>
</evidence>
<accession>A0AAV1J3A7</accession>
<evidence type="ECO:0000259" key="4">
    <source>
        <dbReference type="Pfam" id="PF04500"/>
    </source>
</evidence>
<evidence type="ECO:0000313" key="5">
    <source>
        <dbReference type="EMBL" id="CAK1543864.1"/>
    </source>
</evidence>
<gene>
    <name evidence="5" type="ORF">LNINA_LOCUS3654</name>
</gene>
<proteinExistence type="predicted"/>
<dbReference type="Pfam" id="PF04500">
    <property type="entry name" value="FLYWCH"/>
    <property type="match status" value="1"/>
</dbReference>
<protein>
    <recommendedName>
        <fullName evidence="4">FLYWCH-type domain-containing protein</fullName>
    </recommendedName>
</protein>
<keyword evidence="1" id="KW-0479">Metal-binding</keyword>
<comment type="caution">
    <text evidence="5">The sequence shown here is derived from an EMBL/GenBank/DDBJ whole genome shotgun (WGS) entry which is preliminary data.</text>
</comment>
<evidence type="ECO:0000256" key="3">
    <source>
        <dbReference type="ARBA" id="ARBA00022833"/>
    </source>
</evidence>
<name>A0AAV1J3A7_9NEOP</name>
<dbReference type="EMBL" id="CAVLEF010000005">
    <property type="protein sequence ID" value="CAK1543864.1"/>
    <property type="molecule type" value="Genomic_DNA"/>
</dbReference>
<evidence type="ECO:0000313" key="6">
    <source>
        <dbReference type="Proteomes" id="UP001497472"/>
    </source>
</evidence>
<organism evidence="5 6">
    <name type="scientific">Leptosia nina</name>
    <dbReference type="NCBI Taxonomy" id="320188"/>
    <lineage>
        <taxon>Eukaryota</taxon>
        <taxon>Metazoa</taxon>
        <taxon>Ecdysozoa</taxon>
        <taxon>Arthropoda</taxon>
        <taxon>Hexapoda</taxon>
        <taxon>Insecta</taxon>
        <taxon>Pterygota</taxon>
        <taxon>Neoptera</taxon>
        <taxon>Endopterygota</taxon>
        <taxon>Lepidoptera</taxon>
        <taxon>Glossata</taxon>
        <taxon>Ditrysia</taxon>
        <taxon>Papilionoidea</taxon>
        <taxon>Pieridae</taxon>
        <taxon>Pierinae</taxon>
        <taxon>Leptosia</taxon>
    </lineage>
</organism>
<reference evidence="5 6" key="1">
    <citation type="submission" date="2023-11" db="EMBL/GenBank/DDBJ databases">
        <authorList>
            <person name="Okamura Y."/>
        </authorList>
    </citation>
    <scope>NUCLEOTIDE SEQUENCE [LARGE SCALE GENOMIC DNA]</scope>
</reference>